<evidence type="ECO:0000313" key="3">
    <source>
        <dbReference type="Proteomes" id="UP001352852"/>
    </source>
</evidence>
<organism evidence="2 3">
    <name type="scientific">Characodon lateralis</name>
    <dbReference type="NCBI Taxonomy" id="208331"/>
    <lineage>
        <taxon>Eukaryota</taxon>
        <taxon>Metazoa</taxon>
        <taxon>Chordata</taxon>
        <taxon>Craniata</taxon>
        <taxon>Vertebrata</taxon>
        <taxon>Euteleostomi</taxon>
        <taxon>Actinopterygii</taxon>
        <taxon>Neopterygii</taxon>
        <taxon>Teleostei</taxon>
        <taxon>Neoteleostei</taxon>
        <taxon>Acanthomorphata</taxon>
        <taxon>Ovalentaria</taxon>
        <taxon>Atherinomorphae</taxon>
        <taxon>Cyprinodontiformes</taxon>
        <taxon>Goodeidae</taxon>
        <taxon>Characodon</taxon>
    </lineage>
</organism>
<keyword evidence="3" id="KW-1185">Reference proteome</keyword>
<evidence type="ECO:0000256" key="1">
    <source>
        <dbReference type="SAM" id="MobiDB-lite"/>
    </source>
</evidence>
<accession>A0ABU7DSR2</accession>
<sequence length="135" mass="15487">MHCIMENLSMQETSRYAQVVSETRVHSDRAEKGKVKALNIQTENRPNKKRKVSPQVMQQNQGGGNWRQPKDKPPVKRQTPFHRATLNCKVGGKEWSHSKDVITKEEFEMICRCVITEVTAFLKDMASRCSPESTL</sequence>
<proteinExistence type="predicted"/>
<evidence type="ECO:0000313" key="2">
    <source>
        <dbReference type="EMBL" id="MED6277565.1"/>
    </source>
</evidence>
<dbReference type="Proteomes" id="UP001352852">
    <property type="component" value="Unassembled WGS sequence"/>
</dbReference>
<dbReference type="EMBL" id="JAHUTJ010033906">
    <property type="protein sequence ID" value="MED6277565.1"/>
    <property type="molecule type" value="Genomic_DNA"/>
</dbReference>
<gene>
    <name evidence="2" type="ORF">CHARACLAT_014740</name>
</gene>
<feature type="region of interest" description="Disordered" evidence="1">
    <location>
        <begin position="38"/>
        <end position="80"/>
    </location>
</feature>
<protein>
    <submittedName>
        <fullName evidence="2">Uncharacterized protein</fullName>
    </submittedName>
</protein>
<name>A0ABU7DSR2_9TELE</name>
<reference evidence="2 3" key="1">
    <citation type="submission" date="2021-06" db="EMBL/GenBank/DDBJ databases">
        <authorList>
            <person name="Palmer J.M."/>
        </authorList>
    </citation>
    <scope>NUCLEOTIDE SEQUENCE [LARGE SCALE GENOMIC DNA]</scope>
    <source>
        <strain evidence="2 3">CL_MEX2019</strain>
        <tissue evidence="2">Muscle</tissue>
    </source>
</reference>
<comment type="caution">
    <text evidence="2">The sequence shown here is derived from an EMBL/GenBank/DDBJ whole genome shotgun (WGS) entry which is preliminary data.</text>
</comment>